<evidence type="ECO:0000256" key="1">
    <source>
        <dbReference type="SAM" id="Phobius"/>
    </source>
</evidence>
<accession>A0AAD7J842</accession>
<evidence type="ECO:0000313" key="3">
    <source>
        <dbReference type="Proteomes" id="UP001215280"/>
    </source>
</evidence>
<feature type="transmembrane region" description="Helical" evidence="1">
    <location>
        <begin position="179"/>
        <end position="204"/>
    </location>
</feature>
<dbReference type="Proteomes" id="UP001215280">
    <property type="component" value="Unassembled WGS sequence"/>
</dbReference>
<feature type="transmembrane region" description="Helical" evidence="1">
    <location>
        <begin position="40"/>
        <end position="60"/>
    </location>
</feature>
<dbReference type="AlphaFoldDB" id="A0AAD7J842"/>
<dbReference type="EMBL" id="JARJLG010000061">
    <property type="protein sequence ID" value="KAJ7756508.1"/>
    <property type="molecule type" value="Genomic_DNA"/>
</dbReference>
<feature type="transmembrane region" description="Helical" evidence="1">
    <location>
        <begin position="256"/>
        <end position="275"/>
    </location>
</feature>
<gene>
    <name evidence="2" type="ORF">DFH07DRAFT_482189</name>
</gene>
<organism evidence="2 3">
    <name type="scientific">Mycena maculata</name>
    <dbReference type="NCBI Taxonomy" id="230809"/>
    <lineage>
        <taxon>Eukaryota</taxon>
        <taxon>Fungi</taxon>
        <taxon>Dikarya</taxon>
        <taxon>Basidiomycota</taxon>
        <taxon>Agaricomycotina</taxon>
        <taxon>Agaricomycetes</taxon>
        <taxon>Agaricomycetidae</taxon>
        <taxon>Agaricales</taxon>
        <taxon>Marasmiineae</taxon>
        <taxon>Mycenaceae</taxon>
        <taxon>Mycena</taxon>
    </lineage>
</organism>
<comment type="caution">
    <text evidence="2">The sequence shown here is derived from an EMBL/GenBank/DDBJ whole genome shotgun (WGS) entry which is preliminary data.</text>
</comment>
<protein>
    <submittedName>
        <fullName evidence="2">Uncharacterized protein</fullName>
    </submittedName>
</protein>
<keyword evidence="3" id="KW-1185">Reference proteome</keyword>
<evidence type="ECO:0000313" key="2">
    <source>
        <dbReference type="EMBL" id="KAJ7756508.1"/>
    </source>
</evidence>
<keyword evidence="1" id="KW-0812">Transmembrane</keyword>
<feature type="transmembrane region" description="Helical" evidence="1">
    <location>
        <begin position="225"/>
        <end position="244"/>
    </location>
</feature>
<feature type="transmembrane region" description="Helical" evidence="1">
    <location>
        <begin position="115"/>
        <end position="136"/>
    </location>
</feature>
<keyword evidence="1" id="KW-0472">Membrane</keyword>
<reference evidence="2" key="1">
    <citation type="submission" date="2023-03" db="EMBL/GenBank/DDBJ databases">
        <title>Massive genome expansion in bonnet fungi (Mycena s.s.) driven by repeated elements and novel gene families across ecological guilds.</title>
        <authorList>
            <consortium name="Lawrence Berkeley National Laboratory"/>
            <person name="Harder C.B."/>
            <person name="Miyauchi S."/>
            <person name="Viragh M."/>
            <person name="Kuo A."/>
            <person name="Thoen E."/>
            <person name="Andreopoulos B."/>
            <person name="Lu D."/>
            <person name="Skrede I."/>
            <person name="Drula E."/>
            <person name="Henrissat B."/>
            <person name="Morin E."/>
            <person name="Kohler A."/>
            <person name="Barry K."/>
            <person name="LaButti K."/>
            <person name="Morin E."/>
            <person name="Salamov A."/>
            <person name="Lipzen A."/>
            <person name="Mereny Z."/>
            <person name="Hegedus B."/>
            <person name="Baldrian P."/>
            <person name="Stursova M."/>
            <person name="Weitz H."/>
            <person name="Taylor A."/>
            <person name="Grigoriev I.V."/>
            <person name="Nagy L.G."/>
            <person name="Martin F."/>
            <person name="Kauserud H."/>
        </authorList>
    </citation>
    <scope>NUCLEOTIDE SEQUENCE</scope>
    <source>
        <strain evidence="2">CBHHK188m</strain>
    </source>
</reference>
<feature type="transmembrane region" description="Helical" evidence="1">
    <location>
        <begin position="6"/>
        <end position="28"/>
    </location>
</feature>
<keyword evidence="1" id="KW-1133">Transmembrane helix</keyword>
<proteinExistence type="predicted"/>
<name>A0AAD7J842_9AGAR</name>
<sequence>MESNTPIVLFNSIAAGGLALLLATLFPAMLSTSIHRSKTWFSMIVSWIVYALSYILILGHQSGPQPPPGICVLQMMFVYSTPPLTAISGLAFIVDVHFRITKTLFANGADHKSTHLMLFGPWALFAVVVGETVVVVQDFADIQRNPSGMYCHSNAGVQLVTPFGNTTITHSRMSNLRRYLVAAGICAIGLGTALCMIIWTTVIVCRNWALFRHLSTNMTERELRLSSLIRIMLFTMMATIGLGLSVSGATSFAGNVAVWNIFLPLLPFMCGIAFGTQKDIIRCWMFWKRRTDKVTPDTCPHNSKDELVGPMDTV</sequence>
<feature type="transmembrane region" description="Helical" evidence="1">
    <location>
        <begin position="72"/>
        <end position="94"/>
    </location>
</feature>